<evidence type="ECO:0000313" key="2">
    <source>
        <dbReference type="Proteomes" id="UP000183496"/>
    </source>
</evidence>
<dbReference type="RefSeq" id="WP_041889888.1">
    <property type="nucleotide sequence ID" value="NZ_CP010817.1"/>
</dbReference>
<accession>A0AAJ5BET8</accession>
<gene>
    <name evidence="1" type="ORF">SAMN04488089_11268</name>
</gene>
<name>A0AAJ5BET8_MYRPR</name>
<reference evidence="1 2" key="1">
    <citation type="submission" date="2016-10" db="EMBL/GenBank/DDBJ databases">
        <authorList>
            <person name="Varghese N."/>
            <person name="Submissions S."/>
        </authorList>
    </citation>
    <scope>NUCLEOTIDE SEQUENCE [LARGE SCALE GENOMIC DNA]</scope>
    <source>
        <strain evidence="2">DSM 19823 / KCTC 23066 / CCTCC M 208030 / D25</strain>
    </source>
</reference>
<keyword evidence="2" id="KW-1185">Reference proteome</keyword>
<dbReference type="EMBL" id="FOFY01000012">
    <property type="protein sequence ID" value="SER28933.1"/>
    <property type="molecule type" value="Genomic_DNA"/>
</dbReference>
<evidence type="ECO:0008006" key="3">
    <source>
        <dbReference type="Google" id="ProtNLM"/>
    </source>
</evidence>
<dbReference type="PROSITE" id="PS51257">
    <property type="entry name" value="PROKAR_LIPOPROTEIN"/>
    <property type="match status" value="1"/>
</dbReference>
<dbReference type="AlphaFoldDB" id="A0AAJ5BET8"/>
<dbReference type="Proteomes" id="UP000183496">
    <property type="component" value="Unassembled WGS sequence"/>
</dbReference>
<comment type="caution">
    <text evidence="1">The sequence shown here is derived from an EMBL/GenBank/DDBJ whole genome shotgun (WGS) entry which is preliminary data.</text>
</comment>
<dbReference type="KEGG" id="mpw:MPR_1047"/>
<protein>
    <recommendedName>
        <fullName evidence="3">Lipoprotein</fullName>
    </recommendedName>
</protein>
<sequence>MRRLSLGLLIVGIALMGCKENKQQEATEVNVESKEKTTIKKTKFIEGTLVYKMSLSDSLIGRLIEHISQDPLYSKELAKKYIEEQSVADRDRIKQFLTNNPLFLKEYSTLPFIKNNVYVAGYEVVYKGEGATYILENKWNDILDEGFVYASSTIVPNTELNFSYQKEFLEREQLHKQITLENYNRVATGEISNVAGYEVEKVIYTINEKSENKNLPVSVTLYTSKLFNPVINKVLPYYLNEEGGILKLEIEMAGVPHNVKMVYEAEMAVERKLLEQETVVLATKRFYGTKTKDDLAKLEERLASIFAPLSL</sequence>
<evidence type="ECO:0000313" key="1">
    <source>
        <dbReference type="EMBL" id="SER28933.1"/>
    </source>
</evidence>
<organism evidence="1 2">
    <name type="scientific">Myroides profundi</name>
    <dbReference type="NCBI Taxonomy" id="480520"/>
    <lineage>
        <taxon>Bacteria</taxon>
        <taxon>Pseudomonadati</taxon>
        <taxon>Bacteroidota</taxon>
        <taxon>Flavobacteriia</taxon>
        <taxon>Flavobacteriales</taxon>
        <taxon>Flavobacteriaceae</taxon>
        <taxon>Myroides</taxon>
    </lineage>
</organism>
<proteinExistence type="predicted"/>